<comment type="caution">
    <text evidence="3">The sequence shown here is derived from an EMBL/GenBank/DDBJ whole genome shotgun (WGS) entry which is preliminary data.</text>
</comment>
<gene>
    <name evidence="3" type="ORF">DNU06_11910</name>
</gene>
<evidence type="ECO:0000256" key="1">
    <source>
        <dbReference type="SAM" id="MobiDB-lite"/>
    </source>
</evidence>
<dbReference type="Proteomes" id="UP000249248">
    <property type="component" value="Unassembled WGS sequence"/>
</dbReference>
<dbReference type="RefSeq" id="WP_111063569.1">
    <property type="nucleotide sequence ID" value="NZ_JBHUCU010000017.1"/>
</dbReference>
<sequence length="1125" mass="128852">MGKFQDLLLQIESFIRKYYKNEMIKGGFLFLSIFLLSFLVVSTLEYFGRFNGNIRSFLFFSFLLVNGYVLIRYIIIPFLKLFNLGDRLNENEASQLIGKLFPDVGDKLENTLQLKTQLNTEQYNYDLVEASINQKADALSVIPFTTGIQLSNNKKYLKYLLPILFVIFLILLIRPSIFSDGSKRLVNYNMEFVEKAPFEFILKSADSVIQGRNYTLEIKLNGSEIPKEVKIVSSNGTYNLTKQNNLTFVHDFANLGEDLNFYCEANGFKSQQFTVNVLQKPVLDGVKIKLNYPKHTGMAADEISDLSDLTIPEGTRIEWLLSSQNTVKMVSKFEDTSLSLLPNANHEFKFNQVLRASQTYNLLFSTKQLLNADTLSNQIVVIADHYPSIEVEEQMDSLQPLQRFFSGNIQDDYGFKTLTAIVKTQYKDSAAVNKYNIPILAQQTNQTFAYSLDFKSLQLKPGSTVDYYFVVRDNDAPNGYKSTTSSVLTYRVAELSELENDLSEQSENLKKEMNAAIKDAKALKEDIKSIKNNLINKTTPDWKDKQSMNNMLNLQKDLQQKLEQLNQQLDQKAQQEEEFLQNSEELKAKQEMLEKLMEDLMDDEMKALLEELEKMMEEMNKDDILKNMEKMEQKSNKLEDELDRTLEIFKNLELDKKIESIEEQLRELAEKQNALEEATKDKKESAEKLEEQQESLNSEFEEIKKDMEEAKQMNEELEKPKDLDFNKEEEQQIEKEMQDAKENLGDSKEKKAAQNQEKAADMMEKMADDVQAMLSAAAAQQEGEDMEKLRFLLENIVALSFQQENLMENYDLIDQKNPLLISYNRKQLQINQSTLIVKDSLLALAKRQPQISNTILSHLNDLDFNQEKVMGYGHDRNLSKVMHHQQYAVTSYNELALLLAEALEQMQEAMKNKMPGSGQCDKPGGSGKGKPSSQMSMEQMKSQLKKQMEQMKNGENPGGKEGKKPGEGSGMGTQGDGQGSIPGLSAKEVAKMAMEQAQMRKALQNIRQELNKDGSGAGNGLNPLIEDLEKLENDLLNNGYTNNMLKRQQDIMTRLLENEKAIMERGFSEERESKSGKNLEEGNQNKLIEYNQKKEAEIELLRTLPVGLRVYYKNMVNNYFNTVNN</sequence>
<protein>
    <recommendedName>
        <fullName evidence="5">DUF4175 domain-containing protein</fullName>
    </recommendedName>
</protein>
<proteinExistence type="predicted"/>
<dbReference type="OrthoDB" id="9812498at2"/>
<feature type="region of interest" description="Disordered" evidence="1">
    <location>
        <begin position="676"/>
        <end position="699"/>
    </location>
</feature>
<reference evidence="3 4" key="1">
    <citation type="submission" date="2018-06" db="EMBL/GenBank/DDBJ databases">
        <title>The draft genome sequence of Crocinitomix sp. SM1701.</title>
        <authorList>
            <person name="Zhang X."/>
        </authorList>
    </citation>
    <scope>NUCLEOTIDE SEQUENCE [LARGE SCALE GENOMIC DNA]</scope>
    <source>
        <strain evidence="3 4">SM1701</strain>
    </source>
</reference>
<keyword evidence="4" id="KW-1185">Reference proteome</keyword>
<dbReference type="EMBL" id="QKSB01000007">
    <property type="protein sequence ID" value="PZE16553.1"/>
    <property type="molecule type" value="Genomic_DNA"/>
</dbReference>
<organism evidence="3 4">
    <name type="scientific">Putridiphycobacter roseus</name>
    <dbReference type="NCBI Taxonomy" id="2219161"/>
    <lineage>
        <taxon>Bacteria</taxon>
        <taxon>Pseudomonadati</taxon>
        <taxon>Bacteroidota</taxon>
        <taxon>Flavobacteriia</taxon>
        <taxon>Flavobacteriales</taxon>
        <taxon>Crocinitomicaceae</taxon>
        <taxon>Putridiphycobacter</taxon>
    </lineage>
</organism>
<feature type="transmembrane region" description="Helical" evidence="2">
    <location>
        <begin position="54"/>
        <end position="75"/>
    </location>
</feature>
<name>A0A2W1NBU2_9FLAO</name>
<evidence type="ECO:0008006" key="5">
    <source>
        <dbReference type="Google" id="ProtNLM"/>
    </source>
</evidence>
<feature type="transmembrane region" description="Helical" evidence="2">
    <location>
        <begin position="26"/>
        <end position="48"/>
    </location>
</feature>
<feature type="region of interest" description="Disordered" evidence="1">
    <location>
        <begin position="911"/>
        <end position="983"/>
    </location>
</feature>
<dbReference type="AlphaFoldDB" id="A0A2W1NBU2"/>
<feature type="compositionally biased region" description="Low complexity" evidence="1">
    <location>
        <begin position="929"/>
        <end position="942"/>
    </location>
</feature>
<evidence type="ECO:0000313" key="3">
    <source>
        <dbReference type="EMBL" id="PZE16553.1"/>
    </source>
</evidence>
<accession>A0A2W1NBU2</accession>
<feature type="compositionally biased region" description="Basic and acidic residues" evidence="1">
    <location>
        <begin position="676"/>
        <end position="691"/>
    </location>
</feature>
<feature type="transmembrane region" description="Helical" evidence="2">
    <location>
        <begin position="159"/>
        <end position="177"/>
    </location>
</feature>
<evidence type="ECO:0000256" key="2">
    <source>
        <dbReference type="SAM" id="Phobius"/>
    </source>
</evidence>
<keyword evidence="2" id="KW-0472">Membrane</keyword>
<evidence type="ECO:0000313" key="4">
    <source>
        <dbReference type="Proteomes" id="UP000249248"/>
    </source>
</evidence>
<feature type="region of interest" description="Disordered" evidence="1">
    <location>
        <begin position="713"/>
        <end position="752"/>
    </location>
</feature>
<keyword evidence="2" id="KW-0812">Transmembrane</keyword>
<keyword evidence="2" id="KW-1133">Transmembrane helix</keyword>
<feature type="compositionally biased region" description="Gly residues" evidence="1">
    <location>
        <begin position="967"/>
        <end position="980"/>
    </location>
</feature>